<gene>
    <name evidence="1" type="ORF">ASIM_LOCUS8292</name>
</gene>
<name>A0A0M3JLK4_ANISI</name>
<reference evidence="1 2" key="2">
    <citation type="submission" date="2018-11" db="EMBL/GenBank/DDBJ databases">
        <authorList>
            <consortium name="Pathogen Informatics"/>
        </authorList>
    </citation>
    <scope>NUCLEOTIDE SEQUENCE [LARGE SCALE GENOMIC DNA]</scope>
</reference>
<proteinExistence type="predicted"/>
<evidence type="ECO:0000313" key="1">
    <source>
        <dbReference type="EMBL" id="VDK31266.1"/>
    </source>
</evidence>
<accession>A0A0M3JLK4</accession>
<reference evidence="3" key="1">
    <citation type="submission" date="2017-02" db="UniProtKB">
        <authorList>
            <consortium name="WormBaseParasite"/>
        </authorList>
    </citation>
    <scope>IDENTIFICATION</scope>
</reference>
<dbReference type="Proteomes" id="UP000267096">
    <property type="component" value="Unassembled WGS sequence"/>
</dbReference>
<dbReference type="EMBL" id="UYRR01022104">
    <property type="protein sequence ID" value="VDK31266.1"/>
    <property type="molecule type" value="Genomic_DNA"/>
</dbReference>
<dbReference type="AlphaFoldDB" id="A0A0M3JLK4"/>
<sequence length="78" mass="8229">MELDLDGNGQIANISEGTFCQRLERSMVVEVSIVDLGGCLGPKNGGSEIGISSHTADVAIRSSTIGLANRPHPRGLFY</sequence>
<evidence type="ECO:0000313" key="2">
    <source>
        <dbReference type="Proteomes" id="UP000267096"/>
    </source>
</evidence>
<keyword evidence="2" id="KW-1185">Reference proteome</keyword>
<protein>
    <submittedName>
        <fullName evidence="1 3">Uncharacterized protein</fullName>
    </submittedName>
</protein>
<evidence type="ECO:0000313" key="3">
    <source>
        <dbReference type="WBParaSite" id="ASIM_0000853501-mRNA-1"/>
    </source>
</evidence>
<organism evidence="3">
    <name type="scientific">Anisakis simplex</name>
    <name type="common">Herring worm</name>
    <dbReference type="NCBI Taxonomy" id="6269"/>
    <lineage>
        <taxon>Eukaryota</taxon>
        <taxon>Metazoa</taxon>
        <taxon>Ecdysozoa</taxon>
        <taxon>Nematoda</taxon>
        <taxon>Chromadorea</taxon>
        <taxon>Rhabditida</taxon>
        <taxon>Spirurina</taxon>
        <taxon>Ascaridomorpha</taxon>
        <taxon>Ascaridoidea</taxon>
        <taxon>Anisakidae</taxon>
        <taxon>Anisakis</taxon>
        <taxon>Anisakis simplex complex</taxon>
    </lineage>
</organism>
<dbReference type="WBParaSite" id="ASIM_0000853501-mRNA-1">
    <property type="protein sequence ID" value="ASIM_0000853501-mRNA-1"/>
    <property type="gene ID" value="ASIM_0000853501"/>
</dbReference>